<evidence type="ECO:0000259" key="2">
    <source>
        <dbReference type="PROSITE" id="PS50943"/>
    </source>
</evidence>
<dbReference type="PANTHER" id="PTHR36924">
    <property type="entry name" value="ANTITOXIN HIGA-1"/>
    <property type="match status" value="1"/>
</dbReference>
<feature type="domain" description="HTH cro/C1-type" evidence="2">
    <location>
        <begin position="37"/>
        <end position="80"/>
    </location>
</feature>
<dbReference type="EMBL" id="CP060007">
    <property type="protein sequence ID" value="QNA46445.1"/>
    <property type="molecule type" value="Genomic_DNA"/>
</dbReference>
<keyword evidence="1" id="KW-0238">DNA-binding</keyword>
<keyword evidence="4" id="KW-1185">Reference proteome</keyword>
<evidence type="ECO:0000256" key="1">
    <source>
        <dbReference type="ARBA" id="ARBA00023125"/>
    </source>
</evidence>
<evidence type="ECO:0000313" key="4">
    <source>
        <dbReference type="Proteomes" id="UP000515344"/>
    </source>
</evidence>
<dbReference type="Gene3D" id="1.10.260.40">
    <property type="entry name" value="lambda repressor-like DNA-binding domains"/>
    <property type="match status" value="1"/>
</dbReference>
<protein>
    <submittedName>
        <fullName evidence="3">HigA family addiction module antidote protein</fullName>
    </submittedName>
</protein>
<dbReference type="InterPro" id="IPR001387">
    <property type="entry name" value="Cro/C1-type_HTH"/>
</dbReference>
<accession>A0A7G5XLU2</accession>
<dbReference type="InterPro" id="IPR010982">
    <property type="entry name" value="Lambda_DNA-bd_dom_sf"/>
</dbReference>
<dbReference type="KEGG" id="lacs:H4075_09810"/>
<dbReference type="NCBIfam" id="TIGR02607">
    <property type="entry name" value="antidote_HigA"/>
    <property type="match status" value="1"/>
</dbReference>
<name>A0A7G5XLU2_9BACT</name>
<gene>
    <name evidence="3" type="ORF">H4075_09810</name>
</gene>
<dbReference type="InterPro" id="IPR013430">
    <property type="entry name" value="Toxin_antidote_HigA"/>
</dbReference>
<dbReference type="PANTHER" id="PTHR36924:SF1">
    <property type="entry name" value="ANTITOXIN HIGA-1"/>
    <property type="match status" value="1"/>
</dbReference>
<dbReference type="GO" id="GO:0003677">
    <property type="term" value="F:DNA binding"/>
    <property type="evidence" value="ECO:0007669"/>
    <property type="project" value="UniProtKB-KW"/>
</dbReference>
<dbReference type="PROSITE" id="PS50943">
    <property type="entry name" value="HTH_CROC1"/>
    <property type="match status" value="1"/>
</dbReference>
<dbReference type="CDD" id="cd00093">
    <property type="entry name" value="HTH_XRE"/>
    <property type="match status" value="1"/>
</dbReference>
<dbReference type="SUPFAM" id="SSF47413">
    <property type="entry name" value="lambda repressor-like DNA-binding domains"/>
    <property type="match status" value="1"/>
</dbReference>
<dbReference type="AlphaFoldDB" id="A0A7G5XLU2"/>
<dbReference type="Proteomes" id="UP000515344">
    <property type="component" value="Chromosome"/>
</dbReference>
<reference evidence="4" key="1">
    <citation type="submission" date="2020-08" db="EMBL/GenBank/DDBJ databases">
        <title>Lacibacter sp. S13-6-6 genome sequencing.</title>
        <authorList>
            <person name="Jin L."/>
        </authorList>
    </citation>
    <scope>NUCLEOTIDE SEQUENCE [LARGE SCALE GENOMIC DNA]</scope>
    <source>
        <strain evidence="4">S13-6-6</strain>
    </source>
</reference>
<sequence length="99" mass="11084">MGSYKVIGKYGKELVSDVLLHPGSVLGDELTARAIPQKDFAALLDMRASHLNELIKGKRHISALLALKLEQHLKISAGFWMRLQVEYDLKMAKKQLKVA</sequence>
<dbReference type="Pfam" id="PF01381">
    <property type="entry name" value="HTH_3"/>
    <property type="match status" value="1"/>
</dbReference>
<organism evidence="3 4">
    <name type="scientific">Lacibacter sediminis</name>
    <dbReference type="NCBI Taxonomy" id="2760713"/>
    <lineage>
        <taxon>Bacteria</taxon>
        <taxon>Pseudomonadati</taxon>
        <taxon>Bacteroidota</taxon>
        <taxon>Chitinophagia</taxon>
        <taxon>Chitinophagales</taxon>
        <taxon>Chitinophagaceae</taxon>
        <taxon>Lacibacter</taxon>
    </lineage>
</organism>
<evidence type="ECO:0000313" key="3">
    <source>
        <dbReference type="EMBL" id="QNA46445.1"/>
    </source>
</evidence>
<proteinExistence type="predicted"/>
<dbReference type="RefSeq" id="WP_182806337.1">
    <property type="nucleotide sequence ID" value="NZ_CP060007.1"/>
</dbReference>